<dbReference type="EMBL" id="FSRC01000002">
    <property type="protein sequence ID" value="SIO04700.1"/>
    <property type="molecule type" value="Genomic_DNA"/>
</dbReference>
<sequence>MKNLFKIMLAIWILTGVQYQAFSQDVETDLVSKQAITSLQHLIGSWSGSGWMMGADRQRHEFTQTENIQFKLDSTAILIEGQGKAQDQIIHNAMAIITFGGEQDHYSFQSYLQNGRKGEFKAETINGDFYWYPMENMRYIIQVDEQGTWFEIGEIKQGENWYQFFEMTLSKNAR</sequence>
<keyword evidence="1" id="KW-0732">Signal</keyword>
<feature type="signal peptide" evidence="1">
    <location>
        <begin position="1"/>
        <end position="21"/>
    </location>
</feature>
<keyword evidence="3" id="KW-1185">Reference proteome</keyword>
<evidence type="ECO:0000256" key="1">
    <source>
        <dbReference type="SAM" id="SignalP"/>
    </source>
</evidence>
<reference evidence="3" key="1">
    <citation type="submission" date="2016-11" db="EMBL/GenBank/DDBJ databases">
        <authorList>
            <person name="Varghese N."/>
            <person name="Submissions S."/>
        </authorList>
    </citation>
    <scope>NUCLEOTIDE SEQUENCE [LARGE SCALE GENOMIC DNA]</scope>
    <source>
        <strain evidence="3">DSM 15292</strain>
    </source>
</reference>
<evidence type="ECO:0000313" key="3">
    <source>
        <dbReference type="Proteomes" id="UP000185221"/>
    </source>
</evidence>
<feature type="chain" id="PRO_5012161578" description="DUF1579 domain-containing protein" evidence="1">
    <location>
        <begin position="22"/>
        <end position="174"/>
    </location>
</feature>
<organism evidence="2 3">
    <name type="scientific">Algoriphagus halophilus</name>
    <dbReference type="NCBI Taxonomy" id="226505"/>
    <lineage>
        <taxon>Bacteria</taxon>
        <taxon>Pseudomonadati</taxon>
        <taxon>Bacteroidota</taxon>
        <taxon>Cytophagia</taxon>
        <taxon>Cytophagales</taxon>
        <taxon>Cyclobacteriaceae</taxon>
        <taxon>Algoriphagus</taxon>
    </lineage>
</organism>
<proteinExistence type="predicted"/>
<protein>
    <recommendedName>
        <fullName evidence="4">DUF1579 domain-containing protein</fullName>
    </recommendedName>
</protein>
<dbReference type="STRING" id="226505.SAMN05444394_3104"/>
<accession>A0A1N6GAX1</accession>
<dbReference type="RefSeq" id="WP_074225866.1">
    <property type="nucleotide sequence ID" value="NZ_FSRC01000002.1"/>
</dbReference>
<dbReference type="OrthoDB" id="1437459at2"/>
<dbReference type="Proteomes" id="UP000185221">
    <property type="component" value="Unassembled WGS sequence"/>
</dbReference>
<name>A0A1N6GAX1_9BACT</name>
<gene>
    <name evidence="2" type="ORF">SAMN05444394_3104</name>
</gene>
<dbReference type="AlphaFoldDB" id="A0A1N6GAX1"/>
<evidence type="ECO:0000313" key="2">
    <source>
        <dbReference type="EMBL" id="SIO04700.1"/>
    </source>
</evidence>
<evidence type="ECO:0008006" key="4">
    <source>
        <dbReference type="Google" id="ProtNLM"/>
    </source>
</evidence>